<dbReference type="EMBL" id="JAZGUE010000001">
    <property type="protein sequence ID" value="KAL2270784.1"/>
    <property type="molecule type" value="Genomic_DNA"/>
</dbReference>
<evidence type="ECO:0000313" key="3">
    <source>
        <dbReference type="Proteomes" id="UP001600064"/>
    </source>
</evidence>
<evidence type="ECO:0000256" key="1">
    <source>
        <dbReference type="SAM" id="MobiDB-lite"/>
    </source>
</evidence>
<reference evidence="2 3" key="1">
    <citation type="journal article" date="2024" name="Commun. Biol.">
        <title>Comparative genomic analysis of thermophilic fungi reveals convergent evolutionary adaptations and gene losses.</title>
        <authorList>
            <person name="Steindorff A.S."/>
            <person name="Aguilar-Pontes M.V."/>
            <person name="Robinson A.J."/>
            <person name="Andreopoulos B."/>
            <person name="LaButti K."/>
            <person name="Kuo A."/>
            <person name="Mondo S."/>
            <person name="Riley R."/>
            <person name="Otillar R."/>
            <person name="Haridas S."/>
            <person name="Lipzen A."/>
            <person name="Grimwood J."/>
            <person name="Schmutz J."/>
            <person name="Clum A."/>
            <person name="Reid I.D."/>
            <person name="Moisan M.C."/>
            <person name="Butler G."/>
            <person name="Nguyen T.T.M."/>
            <person name="Dewar K."/>
            <person name="Conant G."/>
            <person name="Drula E."/>
            <person name="Henrissat B."/>
            <person name="Hansel C."/>
            <person name="Singer S."/>
            <person name="Hutchinson M.I."/>
            <person name="de Vries R.P."/>
            <person name="Natvig D.O."/>
            <person name="Powell A.J."/>
            <person name="Tsang A."/>
            <person name="Grigoriev I.V."/>
        </authorList>
    </citation>
    <scope>NUCLEOTIDE SEQUENCE [LARGE SCALE GENOMIC DNA]</scope>
    <source>
        <strain evidence="2 3">ATCC 22073</strain>
    </source>
</reference>
<proteinExistence type="predicted"/>
<feature type="compositionally biased region" description="Polar residues" evidence="1">
    <location>
        <begin position="176"/>
        <end position="185"/>
    </location>
</feature>
<protein>
    <submittedName>
        <fullName evidence="2">Uncharacterized protein</fullName>
    </submittedName>
</protein>
<feature type="region of interest" description="Disordered" evidence="1">
    <location>
        <begin position="176"/>
        <end position="248"/>
    </location>
</feature>
<dbReference type="GeneID" id="98122365"/>
<organism evidence="2 3">
    <name type="scientific">Remersonia thermophila</name>
    <dbReference type="NCBI Taxonomy" id="72144"/>
    <lineage>
        <taxon>Eukaryota</taxon>
        <taxon>Fungi</taxon>
        <taxon>Dikarya</taxon>
        <taxon>Ascomycota</taxon>
        <taxon>Pezizomycotina</taxon>
        <taxon>Sordariomycetes</taxon>
        <taxon>Sordariomycetidae</taxon>
        <taxon>Sordariales</taxon>
        <taxon>Sordariales incertae sedis</taxon>
        <taxon>Remersonia</taxon>
    </lineage>
</organism>
<name>A0ABR4DL79_9PEZI</name>
<dbReference type="Proteomes" id="UP001600064">
    <property type="component" value="Unassembled WGS sequence"/>
</dbReference>
<sequence length="248" mass="27774">MANVESLVVQVGRLTVLQHEYEDAEIQTSLPLEGLIGFLNSIIKTKPGLAASLAVLERDMEVLELTFRPPEDAQEHIAKHERDEQDFEKMRSNFRDTHDELDARLVEIEKSMPENERSAFPYSATKMREANDAAAAEIDALLVALVEKNSKLRKGYEELVCMWSKDDDEDEYNFSELESNGSVSGDVTKEARDEGSKDSTGDEVAKEDLDEGGQDSTSSEVEKEAQDEGRKDSTSGEIQKVDQSPRDR</sequence>
<gene>
    <name evidence="2" type="ORF">VTJ83DRAFT_155</name>
</gene>
<accession>A0ABR4DL79</accession>
<dbReference type="RefSeq" id="XP_070869508.1">
    <property type="nucleotide sequence ID" value="XM_071007721.1"/>
</dbReference>
<feature type="compositionally biased region" description="Basic and acidic residues" evidence="1">
    <location>
        <begin position="187"/>
        <end position="207"/>
    </location>
</feature>
<keyword evidence="3" id="KW-1185">Reference proteome</keyword>
<feature type="compositionally biased region" description="Basic and acidic residues" evidence="1">
    <location>
        <begin position="220"/>
        <end position="248"/>
    </location>
</feature>
<comment type="caution">
    <text evidence="2">The sequence shown here is derived from an EMBL/GenBank/DDBJ whole genome shotgun (WGS) entry which is preliminary data.</text>
</comment>
<evidence type="ECO:0000313" key="2">
    <source>
        <dbReference type="EMBL" id="KAL2270784.1"/>
    </source>
</evidence>